<protein>
    <submittedName>
        <fullName evidence="1">Uncharacterized protein</fullName>
    </submittedName>
</protein>
<dbReference type="PROSITE" id="PS51257">
    <property type="entry name" value="PROKAR_LIPOPROTEIN"/>
    <property type="match status" value="1"/>
</dbReference>
<reference evidence="1" key="1">
    <citation type="journal article" date="2015" name="Nature">
        <title>Complex archaea that bridge the gap between prokaryotes and eukaryotes.</title>
        <authorList>
            <person name="Spang A."/>
            <person name="Saw J.H."/>
            <person name="Jorgensen S.L."/>
            <person name="Zaremba-Niedzwiedzka K."/>
            <person name="Martijn J."/>
            <person name="Lind A.E."/>
            <person name="van Eijk R."/>
            <person name="Schleper C."/>
            <person name="Guy L."/>
            <person name="Ettema T.J."/>
        </authorList>
    </citation>
    <scope>NUCLEOTIDE SEQUENCE</scope>
</reference>
<sequence>MVRTKNIFKAFAGIAVATLLGCSLSSSDPSLADLEKQKEERPLYI</sequence>
<proteinExistence type="predicted"/>
<dbReference type="AlphaFoldDB" id="A0A0F9LUV0"/>
<evidence type="ECO:0000313" key="1">
    <source>
        <dbReference type="EMBL" id="KKM90831.1"/>
    </source>
</evidence>
<name>A0A0F9LUV0_9ZZZZ</name>
<accession>A0A0F9LUV0</accession>
<gene>
    <name evidence="1" type="ORF">LCGC14_1234610</name>
</gene>
<dbReference type="EMBL" id="LAZR01006620">
    <property type="protein sequence ID" value="KKM90831.1"/>
    <property type="molecule type" value="Genomic_DNA"/>
</dbReference>
<comment type="caution">
    <text evidence="1">The sequence shown here is derived from an EMBL/GenBank/DDBJ whole genome shotgun (WGS) entry which is preliminary data.</text>
</comment>
<organism evidence="1">
    <name type="scientific">marine sediment metagenome</name>
    <dbReference type="NCBI Taxonomy" id="412755"/>
    <lineage>
        <taxon>unclassified sequences</taxon>
        <taxon>metagenomes</taxon>
        <taxon>ecological metagenomes</taxon>
    </lineage>
</organism>